<dbReference type="PANTHER" id="PTHR13799:SF14">
    <property type="entry name" value="GTP CYCLOHYDROLASE 1 TYPE 2 HOMOLOG"/>
    <property type="match status" value="1"/>
</dbReference>
<keyword evidence="4 5" id="KW-0479">Metal-binding</keyword>
<dbReference type="eggNOG" id="COG0327">
    <property type="taxonomic scope" value="Bacteria"/>
</dbReference>
<dbReference type="GO" id="GO:0005737">
    <property type="term" value="C:cytoplasm"/>
    <property type="evidence" value="ECO:0007669"/>
    <property type="project" value="TreeGrafter"/>
</dbReference>
<sequence length="293" mass="31595">MQGVSMYISRPELAIDLQGHRGCVQDVIKVMEFLYPYKLKEEWDKVGLILGDPDWPVRKILLAVDPVPIVVKEAIDLEVDMVITHHPLYLRGTSFLATTDYKGKAVTDLLMNRIALANAHTNADSASRGVAYALAAAFGLRETRPLAPSKDDPTLGLGRVGRLPEPVELAQLAREAARVLPVGSSGILMSGDPATRIETFAVSGGAGDSLLEAAARSGAQAYLTADLRHHPSSEHIEDGGCALLCGSHYATEFPWLPIAAKDISGELAKVGLGIQVYVSRTITDPWVEYFPAE</sequence>
<keyword evidence="7" id="KW-1185">Reference proteome</keyword>
<dbReference type="EMBL" id="AGWP01000004">
    <property type="protein sequence ID" value="EJZ87537.1"/>
    <property type="molecule type" value="Genomic_DNA"/>
</dbReference>
<dbReference type="InterPro" id="IPR036069">
    <property type="entry name" value="DUF34/NIF3_sf"/>
</dbReference>
<reference evidence="6 7" key="1">
    <citation type="submission" date="2012-07" db="EMBL/GenBank/DDBJ databases">
        <title>The Genome Sequence of Actinomyces neuii subsp. anitratus BVS029A5.</title>
        <authorList>
            <consortium name="The Broad Institute Genome Sequencing Platform"/>
            <person name="Earl A."/>
            <person name="Ward D."/>
            <person name="Feldgarden M."/>
            <person name="Gevers D."/>
            <person name="Saerens B."/>
            <person name="Vaneechoutte M."/>
            <person name="Walker B."/>
            <person name="Young S.K."/>
            <person name="Zeng Q."/>
            <person name="Gargeya S."/>
            <person name="Fitzgerald M."/>
            <person name="Haas B."/>
            <person name="Abouelleil A."/>
            <person name="Alvarado L."/>
            <person name="Arachchi H.M."/>
            <person name="Berlin A."/>
            <person name="Chapman S.B."/>
            <person name="Goldberg J."/>
            <person name="Griggs A."/>
            <person name="Gujja S."/>
            <person name="Hansen M."/>
            <person name="Howarth C."/>
            <person name="Imamovic A."/>
            <person name="Larimer J."/>
            <person name="McCowen C."/>
            <person name="Montmayeur A."/>
            <person name="Murphy C."/>
            <person name="Neiman D."/>
            <person name="Pearson M."/>
            <person name="Priest M."/>
            <person name="Roberts A."/>
            <person name="Saif S."/>
            <person name="Shea T."/>
            <person name="Sisk P."/>
            <person name="Sykes S."/>
            <person name="Wortman J."/>
            <person name="Nusbaum C."/>
            <person name="Birren B."/>
        </authorList>
    </citation>
    <scope>NUCLEOTIDE SEQUENCE [LARGE SCALE GENOMIC DNA]</scope>
    <source>
        <strain evidence="6 7">BVS029A5</strain>
    </source>
</reference>
<evidence type="ECO:0000256" key="2">
    <source>
        <dbReference type="ARBA" id="ARBA00011643"/>
    </source>
</evidence>
<evidence type="ECO:0000256" key="4">
    <source>
        <dbReference type="ARBA" id="ARBA00022723"/>
    </source>
</evidence>
<dbReference type="PATRIC" id="fig|888439.3.peg.892"/>
<feature type="binding site" evidence="5">
    <location>
        <position position="248"/>
    </location>
    <ligand>
        <name>a divalent metal cation</name>
        <dbReference type="ChEBI" id="CHEBI:60240"/>
        <label>1</label>
    </ligand>
</feature>
<evidence type="ECO:0000313" key="7">
    <source>
        <dbReference type="Proteomes" id="UP000006075"/>
    </source>
</evidence>
<evidence type="ECO:0000313" key="6">
    <source>
        <dbReference type="EMBL" id="EJZ87537.1"/>
    </source>
</evidence>
<organism evidence="6 7">
    <name type="scientific">Winkia neuii BV029A5</name>
    <dbReference type="NCBI Taxonomy" id="888439"/>
    <lineage>
        <taxon>Bacteria</taxon>
        <taxon>Bacillati</taxon>
        <taxon>Actinomycetota</taxon>
        <taxon>Actinomycetes</taxon>
        <taxon>Actinomycetales</taxon>
        <taxon>Actinomycetaceae</taxon>
        <taxon>Winkia</taxon>
    </lineage>
</organism>
<dbReference type="SUPFAM" id="SSF102705">
    <property type="entry name" value="NIF3 (NGG1p interacting factor 3)-like"/>
    <property type="match status" value="1"/>
</dbReference>
<dbReference type="AlphaFoldDB" id="K0YUM1"/>
<feature type="binding site" evidence="5">
    <location>
        <position position="252"/>
    </location>
    <ligand>
        <name>a divalent metal cation</name>
        <dbReference type="ChEBI" id="CHEBI:60240"/>
        <label>1</label>
    </ligand>
</feature>
<dbReference type="Pfam" id="PF01784">
    <property type="entry name" value="DUF34_NIF3"/>
    <property type="match status" value="1"/>
</dbReference>
<comment type="subunit">
    <text evidence="2">Homohexamer.</text>
</comment>
<dbReference type="GO" id="GO:0046872">
    <property type="term" value="F:metal ion binding"/>
    <property type="evidence" value="ECO:0007669"/>
    <property type="project" value="UniProtKB-KW"/>
</dbReference>
<feature type="binding site" evidence="5">
    <location>
        <position position="124"/>
    </location>
    <ligand>
        <name>a divalent metal cation</name>
        <dbReference type="ChEBI" id="CHEBI:60240"/>
        <label>1</label>
    </ligand>
</feature>
<dbReference type="FunFam" id="3.40.1390.30:FF:000001">
    <property type="entry name" value="GTP cyclohydrolase 1 type 2"/>
    <property type="match status" value="1"/>
</dbReference>
<protein>
    <recommendedName>
        <fullName evidence="3">GTP cyclohydrolase 1 type 2 homolog</fullName>
    </recommendedName>
</protein>
<evidence type="ECO:0000256" key="5">
    <source>
        <dbReference type="PIRSR" id="PIRSR602678-1"/>
    </source>
</evidence>
<evidence type="ECO:0000256" key="1">
    <source>
        <dbReference type="ARBA" id="ARBA00006964"/>
    </source>
</evidence>
<dbReference type="Gene3D" id="3.40.1390.30">
    <property type="entry name" value="NIF3 (NGG1p interacting factor 3)-like"/>
    <property type="match status" value="2"/>
</dbReference>
<dbReference type="InterPro" id="IPR002678">
    <property type="entry name" value="DUF34/NIF3"/>
</dbReference>
<dbReference type="PANTHER" id="PTHR13799">
    <property type="entry name" value="NGG1 INTERACTING FACTOR 3"/>
    <property type="match status" value="1"/>
</dbReference>
<feature type="binding site" evidence="5">
    <location>
        <position position="85"/>
    </location>
    <ligand>
        <name>a divalent metal cation</name>
        <dbReference type="ChEBI" id="CHEBI:60240"/>
        <label>1</label>
    </ligand>
</feature>
<proteinExistence type="inferred from homology"/>
<dbReference type="NCBIfam" id="TIGR00486">
    <property type="entry name" value="YbgI_SA1388"/>
    <property type="match status" value="1"/>
</dbReference>
<name>K0YUM1_9ACTO</name>
<gene>
    <name evidence="6" type="ORF">HMPREF9240_00886</name>
</gene>
<evidence type="ECO:0000256" key="3">
    <source>
        <dbReference type="ARBA" id="ARBA00022112"/>
    </source>
</evidence>
<comment type="caution">
    <text evidence="6">The sequence shown here is derived from an EMBL/GenBank/DDBJ whole genome shotgun (WGS) entry which is preliminary data.</text>
</comment>
<feature type="binding site" evidence="5">
    <location>
        <position position="86"/>
    </location>
    <ligand>
        <name>a divalent metal cation</name>
        <dbReference type="ChEBI" id="CHEBI:60240"/>
        <label>1</label>
    </ligand>
</feature>
<dbReference type="Proteomes" id="UP000006075">
    <property type="component" value="Unassembled WGS sequence"/>
</dbReference>
<comment type="similarity">
    <text evidence="1">Belongs to the GTP cyclohydrolase I type 2/NIF3 family.</text>
</comment>
<accession>K0YUM1</accession>
<dbReference type="HOGENOM" id="CLU_037423_1_2_11"/>